<keyword evidence="3" id="KW-1185">Reference proteome</keyword>
<gene>
    <name evidence="2" type="ORF">H4F99_14090</name>
</gene>
<organism evidence="2 3">
    <name type="scientific">Marilutibacter penaei</name>
    <dbReference type="NCBI Taxonomy" id="2759900"/>
    <lineage>
        <taxon>Bacteria</taxon>
        <taxon>Pseudomonadati</taxon>
        <taxon>Pseudomonadota</taxon>
        <taxon>Gammaproteobacteria</taxon>
        <taxon>Lysobacterales</taxon>
        <taxon>Lysobacteraceae</taxon>
        <taxon>Marilutibacter</taxon>
    </lineage>
</organism>
<dbReference type="Gene3D" id="3.40.30.10">
    <property type="entry name" value="Glutaredoxin"/>
    <property type="match status" value="1"/>
</dbReference>
<reference evidence="2 3" key="1">
    <citation type="submission" date="2020-07" db="EMBL/GenBank/DDBJ databases">
        <authorList>
            <person name="Xu S."/>
            <person name="Li A."/>
        </authorList>
    </citation>
    <scope>NUCLEOTIDE SEQUENCE [LARGE SCALE GENOMIC DNA]</scope>
    <source>
        <strain evidence="2 3">SG-8</strain>
    </source>
</reference>
<dbReference type="EMBL" id="JACHTE010000011">
    <property type="protein sequence ID" value="MBB1089611.1"/>
    <property type="molecule type" value="Genomic_DNA"/>
</dbReference>
<dbReference type="Pfam" id="PF00578">
    <property type="entry name" value="AhpC-TSA"/>
    <property type="match status" value="1"/>
</dbReference>
<dbReference type="RefSeq" id="WP_182670587.1">
    <property type="nucleotide sequence ID" value="NZ_JACHTE010000011.1"/>
</dbReference>
<protein>
    <submittedName>
        <fullName evidence="2">Redoxin domain-containing protein</fullName>
    </submittedName>
</protein>
<comment type="caution">
    <text evidence="2">The sequence shown here is derived from an EMBL/GenBank/DDBJ whole genome shotgun (WGS) entry which is preliminary data.</text>
</comment>
<dbReference type="GO" id="GO:0016209">
    <property type="term" value="F:antioxidant activity"/>
    <property type="evidence" value="ECO:0007669"/>
    <property type="project" value="InterPro"/>
</dbReference>
<accession>A0A7W3YFS4</accession>
<sequence length="157" mass="17253">MKNVALFGSLLLIVAILAGAYYFGLFAPSSDALKGRPIDETAMIDLSGQKRSFAELRGQPATLYFWATWCKPCLETLSARAKETPSPEENFITVALEDDPERVAATLARIGYRGPSWVATDGMSLIQRRYAGNDKRAVPFIVELDEEGRILASSYGE</sequence>
<dbReference type="Proteomes" id="UP000552587">
    <property type="component" value="Unassembled WGS sequence"/>
</dbReference>
<dbReference type="InterPro" id="IPR050553">
    <property type="entry name" value="Thioredoxin_ResA/DsbE_sf"/>
</dbReference>
<evidence type="ECO:0000313" key="3">
    <source>
        <dbReference type="Proteomes" id="UP000552587"/>
    </source>
</evidence>
<feature type="domain" description="Alkyl hydroperoxide reductase subunit C/ Thiol specific antioxidant" evidence="1">
    <location>
        <begin position="41"/>
        <end position="149"/>
    </location>
</feature>
<dbReference type="GO" id="GO:0016491">
    <property type="term" value="F:oxidoreductase activity"/>
    <property type="evidence" value="ECO:0007669"/>
    <property type="project" value="InterPro"/>
</dbReference>
<dbReference type="InterPro" id="IPR036249">
    <property type="entry name" value="Thioredoxin-like_sf"/>
</dbReference>
<dbReference type="SUPFAM" id="SSF52833">
    <property type="entry name" value="Thioredoxin-like"/>
    <property type="match status" value="1"/>
</dbReference>
<dbReference type="PANTHER" id="PTHR42852:SF17">
    <property type="entry name" value="THIOREDOXIN-LIKE PROTEIN HI_1115"/>
    <property type="match status" value="1"/>
</dbReference>
<evidence type="ECO:0000313" key="2">
    <source>
        <dbReference type="EMBL" id="MBB1089611.1"/>
    </source>
</evidence>
<dbReference type="CDD" id="cd02966">
    <property type="entry name" value="TlpA_like_family"/>
    <property type="match status" value="1"/>
</dbReference>
<name>A0A7W3YFS4_9GAMM</name>
<dbReference type="PANTHER" id="PTHR42852">
    <property type="entry name" value="THIOL:DISULFIDE INTERCHANGE PROTEIN DSBE"/>
    <property type="match status" value="1"/>
</dbReference>
<dbReference type="InterPro" id="IPR000866">
    <property type="entry name" value="AhpC/TSA"/>
</dbReference>
<evidence type="ECO:0000259" key="1">
    <source>
        <dbReference type="Pfam" id="PF00578"/>
    </source>
</evidence>
<dbReference type="AlphaFoldDB" id="A0A7W3YFS4"/>
<proteinExistence type="predicted"/>